<gene>
    <name evidence="12" type="ORF">HCN50_07150</name>
</gene>
<evidence type="ECO:0000256" key="3">
    <source>
        <dbReference type="ARBA" id="ARBA00022630"/>
    </source>
</evidence>
<organism evidence="12 13">
    <name type="scientific">Bradyrhizobium archetypum</name>
    <dbReference type="NCBI Taxonomy" id="2721160"/>
    <lineage>
        <taxon>Bacteria</taxon>
        <taxon>Pseudomonadati</taxon>
        <taxon>Pseudomonadota</taxon>
        <taxon>Alphaproteobacteria</taxon>
        <taxon>Hyphomicrobiales</taxon>
        <taxon>Nitrobacteraceae</taxon>
        <taxon>Bradyrhizobium</taxon>
    </lineage>
</organism>
<dbReference type="Pfam" id="PF22366">
    <property type="entry name" value="NDH2_C"/>
    <property type="match status" value="1"/>
</dbReference>
<dbReference type="PANTHER" id="PTHR43706:SF47">
    <property type="entry name" value="EXTERNAL NADH-UBIQUINONE OXIDOREDUCTASE 1, MITOCHONDRIAL-RELATED"/>
    <property type="match status" value="1"/>
</dbReference>
<evidence type="ECO:0000256" key="6">
    <source>
        <dbReference type="ARBA" id="ARBA00023002"/>
    </source>
</evidence>
<dbReference type="InterPro" id="IPR036188">
    <property type="entry name" value="FAD/NAD-bd_sf"/>
</dbReference>
<evidence type="ECO:0000259" key="11">
    <source>
        <dbReference type="Pfam" id="PF22366"/>
    </source>
</evidence>
<evidence type="ECO:0000256" key="1">
    <source>
        <dbReference type="ARBA" id="ARBA00005272"/>
    </source>
</evidence>
<dbReference type="InterPro" id="IPR045024">
    <property type="entry name" value="NDH-2"/>
</dbReference>
<proteinExistence type="inferred from homology"/>
<evidence type="ECO:0000313" key="12">
    <source>
        <dbReference type="EMBL" id="NOJ46027.1"/>
    </source>
</evidence>
<protein>
    <recommendedName>
        <fullName evidence="2">NADH:ubiquinone reductase (non-electrogenic)</fullName>
        <ecNumber evidence="2">1.6.5.9</ecNumber>
    </recommendedName>
</protein>
<feature type="domain" description="External alternative NADH-ubiquinone oxidoreductase-like C-terminal" evidence="11">
    <location>
        <begin position="369"/>
        <end position="425"/>
    </location>
</feature>
<dbReference type="Gene3D" id="3.50.50.100">
    <property type="match status" value="1"/>
</dbReference>
<evidence type="ECO:0000256" key="2">
    <source>
        <dbReference type="ARBA" id="ARBA00012637"/>
    </source>
</evidence>
<dbReference type="SUPFAM" id="SSF51905">
    <property type="entry name" value="FAD/NAD(P)-binding domain"/>
    <property type="match status" value="1"/>
</dbReference>
<dbReference type="PRINTS" id="PR00411">
    <property type="entry name" value="PNDRDTASEI"/>
</dbReference>
<keyword evidence="4" id="KW-0274">FAD</keyword>
<evidence type="ECO:0000313" key="13">
    <source>
        <dbReference type="Proteomes" id="UP000528734"/>
    </source>
</evidence>
<dbReference type="Pfam" id="PF07992">
    <property type="entry name" value="Pyr_redox_2"/>
    <property type="match status" value="1"/>
</dbReference>
<dbReference type="EC" id="1.6.5.9" evidence="2"/>
<keyword evidence="7" id="KW-0520">NAD</keyword>
<comment type="similarity">
    <text evidence="1">Belongs to the NADH dehydrogenase family.</text>
</comment>
<keyword evidence="3" id="KW-0285">Flavoprotein</keyword>
<reference evidence="12 13" key="1">
    <citation type="submission" date="2020-03" db="EMBL/GenBank/DDBJ databases">
        <title>Bradyrhizobium diversity isolated from nodules of Muelleranthus trifoliolatus.</title>
        <authorList>
            <person name="Klepa M."/>
            <person name="Helene L."/>
            <person name="Hungria M."/>
        </authorList>
    </citation>
    <scope>NUCLEOTIDE SEQUENCE [LARGE SCALE GENOMIC DNA]</scope>
    <source>
        <strain evidence="12 13">WSM 1744</strain>
    </source>
</reference>
<dbReference type="GO" id="GO:0050136">
    <property type="term" value="F:NADH dehydrogenase (quinone) (non-electrogenic) activity"/>
    <property type="evidence" value="ECO:0007669"/>
    <property type="project" value="UniProtKB-EC"/>
</dbReference>
<keyword evidence="9" id="KW-1133">Transmembrane helix</keyword>
<comment type="caution">
    <text evidence="12">The sequence shown here is derived from an EMBL/GenBank/DDBJ whole genome shotgun (WGS) entry which is preliminary data.</text>
</comment>
<evidence type="ECO:0000256" key="8">
    <source>
        <dbReference type="ARBA" id="ARBA00047599"/>
    </source>
</evidence>
<evidence type="ECO:0000256" key="4">
    <source>
        <dbReference type="ARBA" id="ARBA00022827"/>
    </source>
</evidence>
<feature type="transmembrane region" description="Helical" evidence="9">
    <location>
        <begin position="393"/>
        <end position="410"/>
    </location>
</feature>
<evidence type="ECO:0000256" key="5">
    <source>
        <dbReference type="ARBA" id="ARBA00022946"/>
    </source>
</evidence>
<evidence type="ECO:0000256" key="9">
    <source>
        <dbReference type="SAM" id="Phobius"/>
    </source>
</evidence>
<dbReference type="InterPro" id="IPR023753">
    <property type="entry name" value="FAD/NAD-binding_dom"/>
</dbReference>
<name>A0A7Y4H2D6_9BRAD</name>
<keyword evidence="9" id="KW-0472">Membrane</keyword>
<evidence type="ECO:0000259" key="10">
    <source>
        <dbReference type="Pfam" id="PF07992"/>
    </source>
</evidence>
<sequence length="435" mass="46786">MLRASVPTNIAANPANHKQITSGETRPRVVIIGAGFAGLETARALSGAEVDVVLLDRKNHHCFQPLLYQVATAALSPADVAWPIRSIVSDQDNVIVIMADVCAVDTTSKIVRTKEGDSFHYDYLVIATGAYSSYFNHPEWAQYAPGLKTIEDATRIRAKILIGFERAEKGTSEAEIQKFMTFVVVGGGPTGVELAGSIAEIARSVLVRDFRRINPQSARIVLAEAGPRILSTFPTDLSDYTEKTLTDVGVEVITGRAVTSCDEQGVSLAGGERIETACVLWAAGVKASPAAEWLGVEGDRAGRVPVNEFLLIPGSSNVFVIGDTASVRGGGEPVPGLAPAAKQMGRHVGRHITAIVAGAKPRQSFVYRHQGDLATIGRKAAVVAFSRTKLRGFLGWLVWSVAHIYFLIGARNRAVVAINWVWEYITFQRGARLIS</sequence>
<keyword evidence="5" id="KW-0809">Transit peptide</keyword>
<dbReference type="PRINTS" id="PR00368">
    <property type="entry name" value="FADPNR"/>
</dbReference>
<keyword evidence="13" id="KW-1185">Reference proteome</keyword>
<dbReference type="Proteomes" id="UP000528734">
    <property type="component" value="Unassembled WGS sequence"/>
</dbReference>
<dbReference type="AlphaFoldDB" id="A0A7Y4H2D6"/>
<dbReference type="EMBL" id="JAAVLW010000002">
    <property type="protein sequence ID" value="NOJ46027.1"/>
    <property type="molecule type" value="Genomic_DNA"/>
</dbReference>
<keyword evidence="9" id="KW-0812">Transmembrane</keyword>
<feature type="domain" description="FAD/NAD(P)-binding" evidence="10">
    <location>
        <begin position="28"/>
        <end position="345"/>
    </location>
</feature>
<keyword evidence="6" id="KW-0560">Oxidoreductase</keyword>
<comment type="catalytic activity">
    <reaction evidence="8">
        <text>a quinone + NADH + H(+) = a quinol + NAD(+)</text>
        <dbReference type="Rhea" id="RHEA:46160"/>
        <dbReference type="ChEBI" id="CHEBI:15378"/>
        <dbReference type="ChEBI" id="CHEBI:24646"/>
        <dbReference type="ChEBI" id="CHEBI:57540"/>
        <dbReference type="ChEBI" id="CHEBI:57945"/>
        <dbReference type="ChEBI" id="CHEBI:132124"/>
        <dbReference type="EC" id="1.6.5.9"/>
    </reaction>
</comment>
<accession>A0A7Y4H2D6</accession>
<dbReference type="InterPro" id="IPR054585">
    <property type="entry name" value="NDH2-like_C"/>
</dbReference>
<dbReference type="PANTHER" id="PTHR43706">
    <property type="entry name" value="NADH DEHYDROGENASE"/>
    <property type="match status" value="1"/>
</dbReference>
<evidence type="ECO:0000256" key="7">
    <source>
        <dbReference type="ARBA" id="ARBA00023027"/>
    </source>
</evidence>